<proteinExistence type="predicted"/>
<feature type="compositionally biased region" description="Polar residues" evidence="1">
    <location>
        <begin position="8"/>
        <end position="32"/>
    </location>
</feature>
<evidence type="ECO:0000256" key="1">
    <source>
        <dbReference type="SAM" id="MobiDB-lite"/>
    </source>
</evidence>
<reference evidence="2 3" key="1">
    <citation type="submission" date="2021-06" db="EMBL/GenBank/DDBJ databases">
        <title>Caerostris extrusa draft genome.</title>
        <authorList>
            <person name="Kono N."/>
            <person name="Arakawa K."/>
        </authorList>
    </citation>
    <scope>NUCLEOTIDE SEQUENCE [LARGE SCALE GENOMIC DNA]</scope>
</reference>
<dbReference type="Proteomes" id="UP001054945">
    <property type="component" value="Unassembled WGS sequence"/>
</dbReference>
<keyword evidence="3" id="KW-1185">Reference proteome</keyword>
<dbReference type="EMBL" id="BPLR01012529">
    <property type="protein sequence ID" value="GIY54587.1"/>
    <property type="molecule type" value="Genomic_DNA"/>
</dbReference>
<feature type="compositionally biased region" description="Basic and acidic residues" evidence="1">
    <location>
        <begin position="38"/>
        <end position="50"/>
    </location>
</feature>
<feature type="region of interest" description="Disordered" evidence="1">
    <location>
        <begin position="1"/>
        <end position="52"/>
    </location>
</feature>
<organism evidence="2 3">
    <name type="scientific">Caerostris extrusa</name>
    <name type="common">Bark spider</name>
    <name type="synonym">Caerostris bankana</name>
    <dbReference type="NCBI Taxonomy" id="172846"/>
    <lineage>
        <taxon>Eukaryota</taxon>
        <taxon>Metazoa</taxon>
        <taxon>Ecdysozoa</taxon>
        <taxon>Arthropoda</taxon>
        <taxon>Chelicerata</taxon>
        <taxon>Arachnida</taxon>
        <taxon>Araneae</taxon>
        <taxon>Araneomorphae</taxon>
        <taxon>Entelegynae</taxon>
        <taxon>Araneoidea</taxon>
        <taxon>Araneidae</taxon>
        <taxon>Caerostris</taxon>
    </lineage>
</organism>
<accession>A0AAV4UA20</accession>
<comment type="caution">
    <text evidence="2">The sequence shown here is derived from an EMBL/GenBank/DDBJ whole genome shotgun (WGS) entry which is preliminary data.</text>
</comment>
<gene>
    <name evidence="2" type="primary">ARFGEF3</name>
    <name evidence="2" type="ORF">CEXT_188521</name>
</gene>
<sequence length="112" mass="12769">MNDILFPTKQTESHSSQIESSTEVPSQSGYDSSDSEDMLNHRNGESKDKIYTLATENTIHSLISEYKKRKNHHSMPSKQNEKVSRKLSSGSKRKSSDDLVPEEIVMQRRNSL</sequence>
<evidence type="ECO:0000313" key="2">
    <source>
        <dbReference type="EMBL" id="GIY54587.1"/>
    </source>
</evidence>
<dbReference type="AlphaFoldDB" id="A0AAV4UA20"/>
<protein>
    <submittedName>
        <fullName evidence="2">Brefeldin A-inhibited guanine nucleotide-exchange protein 3</fullName>
    </submittedName>
</protein>
<name>A0AAV4UA20_CAEEX</name>
<feature type="region of interest" description="Disordered" evidence="1">
    <location>
        <begin position="64"/>
        <end position="112"/>
    </location>
</feature>
<evidence type="ECO:0000313" key="3">
    <source>
        <dbReference type="Proteomes" id="UP001054945"/>
    </source>
</evidence>